<dbReference type="InterPro" id="IPR011051">
    <property type="entry name" value="RmlC_Cupin_sf"/>
</dbReference>
<proteinExistence type="predicted"/>
<dbReference type="Gene3D" id="2.60.120.10">
    <property type="entry name" value="Jelly Rolls"/>
    <property type="match status" value="1"/>
</dbReference>
<dbReference type="Proteomes" id="UP000230084">
    <property type="component" value="Unassembled WGS sequence"/>
</dbReference>
<comment type="caution">
    <text evidence="2">The sequence shown here is derived from an EMBL/GenBank/DDBJ whole genome shotgun (WGS) entry which is preliminary data.</text>
</comment>
<dbReference type="CDD" id="cd02223">
    <property type="entry name" value="cupin_Bh2720-like"/>
    <property type="match status" value="1"/>
</dbReference>
<feature type="domain" description="Cupin type-2" evidence="1">
    <location>
        <begin position="32"/>
        <end position="100"/>
    </location>
</feature>
<dbReference type="InterPro" id="IPR014710">
    <property type="entry name" value="RmlC-like_jellyroll"/>
</dbReference>
<dbReference type="InterPro" id="IPR052538">
    <property type="entry name" value="Flavonoid_dioxygenase-like"/>
</dbReference>
<evidence type="ECO:0000313" key="3">
    <source>
        <dbReference type="Proteomes" id="UP000230084"/>
    </source>
</evidence>
<dbReference type="InterPro" id="IPR013096">
    <property type="entry name" value="Cupin_2"/>
</dbReference>
<dbReference type="PANTHER" id="PTHR43346:SF1">
    <property type="entry name" value="QUERCETIN 2,3-DIOXYGENASE-RELATED"/>
    <property type="match status" value="1"/>
</dbReference>
<dbReference type="SUPFAM" id="SSF51182">
    <property type="entry name" value="RmlC-like cupins"/>
    <property type="match status" value="1"/>
</dbReference>
<evidence type="ECO:0000313" key="2">
    <source>
        <dbReference type="EMBL" id="PIR47881.1"/>
    </source>
</evidence>
<reference evidence="2 3" key="1">
    <citation type="submission" date="2017-09" db="EMBL/GenBank/DDBJ databases">
        <title>Depth-based differentiation of microbial function through sediment-hosted aquifers and enrichment of novel symbionts in the deep terrestrial subsurface.</title>
        <authorList>
            <person name="Probst A.J."/>
            <person name="Ladd B."/>
            <person name="Jarett J.K."/>
            <person name="Geller-Mcgrath D.E."/>
            <person name="Sieber C.M."/>
            <person name="Emerson J.B."/>
            <person name="Anantharaman K."/>
            <person name="Thomas B.C."/>
            <person name="Malmstrom R."/>
            <person name="Stieglmeier M."/>
            <person name="Klingl A."/>
            <person name="Woyke T."/>
            <person name="Ryan C.M."/>
            <person name="Banfield J.F."/>
        </authorList>
    </citation>
    <scope>NUCLEOTIDE SEQUENCE [LARGE SCALE GENOMIC DNA]</scope>
    <source>
        <strain evidence="2">CG10_big_fil_rev_8_21_14_0_10_50_16</strain>
    </source>
</reference>
<gene>
    <name evidence="2" type="ORF">COV06_00570</name>
</gene>
<evidence type="ECO:0000259" key="1">
    <source>
        <dbReference type="Pfam" id="PF07883"/>
    </source>
</evidence>
<name>A0A2H0RMV1_9BACT</name>
<protein>
    <submittedName>
        <fullName evidence="2">Cupin</fullName>
    </submittedName>
</protein>
<dbReference type="PANTHER" id="PTHR43346">
    <property type="entry name" value="LIGAND BINDING DOMAIN PROTEIN, PUTATIVE (AFU_ORTHOLOGUE AFUA_6G14370)-RELATED"/>
    <property type="match status" value="1"/>
</dbReference>
<accession>A0A2H0RMV1</accession>
<dbReference type="EMBL" id="PCYM01000001">
    <property type="protein sequence ID" value="PIR47881.1"/>
    <property type="molecule type" value="Genomic_DNA"/>
</dbReference>
<organism evidence="2 3">
    <name type="scientific">Candidatus Uhrbacteria bacterium CG10_big_fil_rev_8_21_14_0_10_50_16</name>
    <dbReference type="NCBI Taxonomy" id="1975039"/>
    <lineage>
        <taxon>Bacteria</taxon>
        <taxon>Candidatus Uhriibacteriota</taxon>
    </lineage>
</organism>
<sequence>MKGFVTNIEVATLTNTDYRRVLYTAEHSQLVLMCLQPGDEIGMEVHTLDQFIRIEQGSAKALLDGVEHTLAADFAVVVPAGTKHNIINTGDGALKLYTVYAPPEHKDAMVEHTKAEEIEEHFDGKTTE</sequence>
<dbReference type="Pfam" id="PF07883">
    <property type="entry name" value="Cupin_2"/>
    <property type="match status" value="1"/>
</dbReference>
<dbReference type="AlphaFoldDB" id="A0A2H0RMV1"/>